<sequence length="71" mass="7281">MLVVGTLARDTTGTRVSSAACKPLTRAISERAKARLLTAAVCDTVSNAVTGSTFHPVLHAATVAPDALYLA</sequence>
<proteinExistence type="predicted"/>
<accession>A0A6S7ARE2</accession>
<dbReference type="Proteomes" id="UP000494269">
    <property type="component" value="Unassembled WGS sequence"/>
</dbReference>
<organism evidence="1 2">
    <name type="scientific">Achromobacter kerstersii</name>
    <dbReference type="NCBI Taxonomy" id="1353890"/>
    <lineage>
        <taxon>Bacteria</taxon>
        <taxon>Pseudomonadati</taxon>
        <taxon>Pseudomonadota</taxon>
        <taxon>Betaproteobacteria</taxon>
        <taxon>Burkholderiales</taxon>
        <taxon>Alcaligenaceae</taxon>
        <taxon>Achromobacter</taxon>
    </lineage>
</organism>
<protein>
    <submittedName>
        <fullName evidence="1">Uncharacterized protein</fullName>
    </submittedName>
</protein>
<name>A0A6S7ARE2_9BURK</name>
<dbReference type="EMBL" id="CADIJQ010000023">
    <property type="protein sequence ID" value="CAB3744713.1"/>
    <property type="molecule type" value="Genomic_DNA"/>
</dbReference>
<gene>
    <name evidence="1" type="ORF">LMG3441_06209</name>
</gene>
<evidence type="ECO:0000313" key="1">
    <source>
        <dbReference type="EMBL" id="CAB3744713.1"/>
    </source>
</evidence>
<keyword evidence="2" id="KW-1185">Reference proteome</keyword>
<evidence type="ECO:0000313" key="2">
    <source>
        <dbReference type="Proteomes" id="UP000494269"/>
    </source>
</evidence>
<dbReference type="AlphaFoldDB" id="A0A6S7ARE2"/>
<reference evidence="1 2" key="1">
    <citation type="submission" date="2020-04" db="EMBL/GenBank/DDBJ databases">
        <authorList>
            <person name="De Canck E."/>
        </authorList>
    </citation>
    <scope>NUCLEOTIDE SEQUENCE [LARGE SCALE GENOMIC DNA]</scope>
    <source>
        <strain evidence="1 2">LMG 3441</strain>
    </source>
</reference>